<proteinExistence type="predicted"/>
<evidence type="ECO:0000313" key="1">
    <source>
        <dbReference type="EMBL" id="DBA11630.1"/>
    </source>
</evidence>
<reference evidence="1" key="1">
    <citation type="journal article" date="2023" name="Front. Mar. Sci.">
        <title>Tracing the invertebrate herpesviruses in the global sequence datasets.</title>
        <authorList>
            <person name="Rosani U."/>
            <person name="Gaia M."/>
            <person name="Delmont T.O."/>
            <person name="Krupovic M."/>
        </authorList>
    </citation>
    <scope>NUCLEOTIDE SEQUENCE</scope>
    <source>
        <strain evidence="1">MalacoHV4/Med/2018 155</strain>
    </source>
</reference>
<name>A0AA48SEZ8_9VIRU</name>
<reference evidence="1" key="2">
    <citation type="submission" date="2023-01" db="EMBL/GenBank/DDBJ databases">
        <authorList>
            <person name="Rosani U."/>
            <person name="Delmont T.O."/>
            <person name="Gaia M."/>
            <person name="Krupovic M."/>
        </authorList>
    </citation>
    <scope>NUCLEOTIDE SEQUENCE</scope>
    <source>
        <strain evidence="1">MalacoHV4/Med/2018 155</strain>
    </source>
</reference>
<organism evidence="1">
    <name type="scientific">Malaco herpesvirus 4</name>
    <dbReference type="NCBI Taxonomy" id="3031800"/>
    <lineage>
        <taxon>Viruses</taxon>
        <taxon>Duplodnaviria</taxon>
        <taxon>Heunggongvirae</taxon>
        <taxon>Peploviricota</taxon>
        <taxon>Herviviricetes</taxon>
        <taxon>Herpesvirales</taxon>
        <taxon>Malacoherpesviridae</taxon>
    </lineage>
</organism>
<accession>A0AA48SEZ8</accession>
<sequence length="126" mass="13345">MRCILKTGGGLLSLHSSGLSPLSSSVYISVSISVSSSSFSSSSFSTVGSVIGTLIDNKFIDGPPLFSLLKRSLHVSVSTLRAALPLTAHATVVMCLKYAHSPADIAFFIIRLFTVFESVIPVNLRL</sequence>
<dbReference type="EMBL" id="BK063066">
    <property type="protein sequence ID" value="DBA11630.1"/>
    <property type="molecule type" value="Genomic_DNA"/>
</dbReference>
<protein>
    <submittedName>
        <fullName evidence="1">ORF16</fullName>
    </submittedName>
</protein>